<evidence type="ECO:0000313" key="8">
    <source>
        <dbReference type="EMBL" id="KON96750.1"/>
    </source>
</evidence>
<name>A0A0D1VBH7_ANEMI</name>
<dbReference type="Gene3D" id="3.30.450.40">
    <property type="match status" value="1"/>
</dbReference>
<dbReference type="PANTHER" id="PTHR32071">
    <property type="entry name" value="TRANSCRIPTIONAL REGULATORY PROTEIN"/>
    <property type="match status" value="1"/>
</dbReference>
<evidence type="ECO:0000256" key="2">
    <source>
        <dbReference type="ARBA" id="ARBA00022840"/>
    </source>
</evidence>
<evidence type="ECO:0000313" key="11">
    <source>
        <dbReference type="Proteomes" id="UP000182836"/>
    </source>
</evidence>
<dbReference type="Gene3D" id="3.30.450.20">
    <property type="entry name" value="PAS domain"/>
    <property type="match status" value="1"/>
</dbReference>
<evidence type="ECO:0000259" key="6">
    <source>
        <dbReference type="PROSITE" id="PS50045"/>
    </source>
</evidence>
<dbReference type="GO" id="GO:0006355">
    <property type="term" value="P:regulation of DNA-templated transcription"/>
    <property type="evidence" value="ECO:0007669"/>
    <property type="project" value="InterPro"/>
</dbReference>
<dbReference type="SUPFAM" id="SSF55785">
    <property type="entry name" value="PYP-like sensor domain (PAS domain)"/>
    <property type="match status" value="1"/>
</dbReference>
<evidence type="ECO:0000313" key="10">
    <source>
        <dbReference type="Proteomes" id="UP000037269"/>
    </source>
</evidence>
<keyword evidence="2" id="KW-0067">ATP-binding</keyword>
<keyword evidence="1" id="KW-0547">Nucleotide-binding</keyword>
<dbReference type="CDD" id="cd00130">
    <property type="entry name" value="PAS"/>
    <property type="match status" value="1"/>
</dbReference>
<evidence type="ECO:0000256" key="5">
    <source>
        <dbReference type="ARBA" id="ARBA00023163"/>
    </source>
</evidence>
<dbReference type="GO" id="GO:0003677">
    <property type="term" value="F:DNA binding"/>
    <property type="evidence" value="ECO:0007669"/>
    <property type="project" value="UniProtKB-KW"/>
</dbReference>
<dbReference type="PATRIC" id="fig|47500.12.peg.5585"/>
<dbReference type="InterPro" id="IPR013767">
    <property type="entry name" value="PAS_fold"/>
</dbReference>
<dbReference type="STRING" id="47500.AF333_15975"/>
<dbReference type="EMBL" id="LGUG01000004">
    <property type="protein sequence ID" value="KON96750.1"/>
    <property type="molecule type" value="Genomic_DNA"/>
</dbReference>
<dbReference type="InterPro" id="IPR003593">
    <property type="entry name" value="AAA+_ATPase"/>
</dbReference>
<gene>
    <name evidence="8" type="ORF">AF333_15975</name>
    <name evidence="9" type="ORF">SAMN04487909_11883</name>
</gene>
<dbReference type="InterPro" id="IPR027417">
    <property type="entry name" value="P-loop_NTPase"/>
</dbReference>
<dbReference type="InterPro" id="IPR002078">
    <property type="entry name" value="Sigma_54_int"/>
</dbReference>
<dbReference type="InterPro" id="IPR035965">
    <property type="entry name" value="PAS-like_dom_sf"/>
</dbReference>
<dbReference type="EMBL" id="FNED01000018">
    <property type="protein sequence ID" value="SDJ46856.1"/>
    <property type="molecule type" value="Genomic_DNA"/>
</dbReference>
<dbReference type="InterPro" id="IPR025943">
    <property type="entry name" value="Sigma_54_int_dom_ATP-bd_2"/>
</dbReference>
<dbReference type="PROSITE" id="PS50045">
    <property type="entry name" value="SIGMA54_INTERACT_4"/>
    <property type="match status" value="1"/>
</dbReference>
<keyword evidence="10" id="KW-1185">Reference proteome</keyword>
<dbReference type="Pfam" id="PF00989">
    <property type="entry name" value="PAS"/>
    <property type="match status" value="1"/>
</dbReference>
<dbReference type="CDD" id="cd00009">
    <property type="entry name" value="AAA"/>
    <property type="match status" value="1"/>
</dbReference>
<organism evidence="8 10">
    <name type="scientific">Aneurinibacillus migulanus</name>
    <name type="common">Bacillus migulanus</name>
    <dbReference type="NCBI Taxonomy" id="47500"/>
    <lineage>
        <taxon>Bacteria</taxon>
        <taxon>Bacillati</taxon>
        <taxon>Bacillota</taxon>
        <taxon>Bacilli</taxon>
        <taxon>Bacillales</taxon>
        <taxon>Paenibacillaceae</taxon>
        <taxon>Aneurinibacillus group</taxon>
        <taxon>Aneurinibacillus</taxon>
    </lineage>
</organism>
<dbReference type="PROSITE" id="PS00688">
    <property type="entry name" value="SIGMA54_INTERACT_3"/>
    <property type="match status" value="1"/>
</dbReference>
<proteinExistence type="predicted"/>
<dbReference type="AlphaFoldDB" id="A0A0D1VBH7"/>
<dbReference type="InterPro" id="IPR025944">
    <property type="entry name" value="Sigma_54_int_dom_CS"/>
</dbReference>
<dbReference type="SUPFAM" id="SSF55781">
    <property type="entry name" value="GAF domain-like"/>
    <property type="match status" value="1"/>
</dbReference>
<evidence type="ECO:0000256" key="4">
    <source>
        <dbReference type="ARBA" id="ARBA00023125"/>
    </source>
</evidence>
<dbReference type="Proteomes" id="UP000037269">
    <property type="component" value="Unassembled WGS sequence"/>
</dbReference>
<evidence type="ECO:0000313" key="9">
    <source>
        <dbReference type="EMBL" id="SDJ46856.1"/>
    </source>
</evidence>
<dbReference type="InterPro" id="IPR025662">
    <property type="entry name" value="Sigma_54_int_dom_ATP-bd_1"/>
</dbReference>
<dbReference type="InterPro" id="IPR009057">
    <property type="entry name" value="Homeodomain-like_sf"/>
</dbReference>
<feature type="domain" description="PAS" evidence="7">
    <location>
        <begin position="158"/>
        <end position="203"/>
    </location>
</feature>
<keyword evidence="5" id="KW-0804">Transcription</keyword>
<dbReference type="GeneID" id="42306667"/>
<dbReference type="PANTHER" id="PTHR32071:SF57">
    <property type="entry name" value="C4-DICARBOXYLATE TRANSPORT TRANSCRIPTIONAL REGULATORY PROTEIN DCTD"/>
    <property type="match status" value="1"/>
</dbReference>
<dbReference type="PROSITE" id="PS50112">
    <property type="entry name" value="PAS"/>
    <property type="match status" value="1"/>
</dbReference>
<dbReference type="Gene3D" id="3.40.50.300">
    <property type="entry name" value="P-loop containing nucleotide triphosphate hydrolases"/>
    <property type="match status" value="1"/>
</dbReference>
<evidence type="ECO:0000256" key="1">
    <source>
        <dbReference type="ARBA" id="ARBA00022741"/>
    </source>
</evidence>
<protein>
    <submittedName>
        <fullName evidence="8 9">Transcriptional regulator</fullName>
    </submittedName>
</protein>
<dbReference type="InterPro" id="IPR058031">
    <property type="entry name" value="AAA_lid_NorR"/>
</dbReference>
<dbReference type="Pfam" id="PF13185">
    <property type="entry name" value="GAF_2"/>
    <property type="match status" value="1"/>
</dbReference>
<keyword evidence="4 9" id="KW-0238">DNA-binding</keyword>
<dbReference type="Pfam" id="PF25601">
    <property type="entry name" value="AAA_lid_14"/>
    <property type="match status" value="1"/>
</dbReference>
<reference evidence="9 11" key="2">
    <citation type="submission" date="2016-10" db="EMBL/GenBank/DDBJ databases">
        <authorList>
            <person name="de Groot N.N."/>
        </authorList>
    </citation>
    <scope>NUCLEOTIDE SEQUENCE [LARGE SCALE GENOMIC DNA]</scope>
    <source>
        <strain evidence="9 11">DSM 2895</strain>
    </source>
</reference>
<dbReference type="Gene3D" id="1.10.8.60">
    <property type="match status" value="1"/>
</dbReference>
<dbReference type="SUPFAM" id="SSF46689">
    <property type="entry name" value="Homeodomain-like"/>
    <property type="match status" value="1"/>
</dbReference>
<feature type="domain" description="Sigma-54 factor interaction" evidence="6">
    <location>
        <begin position="285"/>
        <end position="515"/>
    </location>
</feature>
<evidence type="ECO:0000256" key="3">
    <source>
        <dbReference type="ARBA" id="ARBA00023015"/>
    </source>
</evidence>
<accession>A0A0D1VBH7</accession>
<dbReference type="InterPro" id="IPR029016">
    <property type="entry name" value="GAF-like_dom_sf"/>
</dbReference>
<dbReference type="InterPro" id="IPR003018">
    <property type="entry name" value="GAF"/>
</dbReference>
<evidence type="ECO:0000259" key="7">
    <source>
        <dbReference type="PROSITE" id="PS50112"/>
    </source>
</evidence>
<dbReference type="Gene3D" id="1.10.10.60">
    <property type="entry name" value="Homeodomain-like"/>
    <property type="match status" value="1"/>
</dbReference>
<dbReference type="FunFam" id="3.40.50.300:FF:000006">
    <property type="entry name" value="DNA-binding transcriptional regulator NtrC"/>
    <property type="match status" value="1"/>
</dbReference>
<dbReference type="RefSeq" id="WP_043063473.1">
    <property type="nucleotide sequence ID" value="NZ_BJOA01000215.1"/>
</dbReference>
<dbReference type="PROSITE" id="PS00675">
    <property type="entry name" value="SIGMA54_INTERACT_1"/>
    <property type="match status" value="1"/>
</dbReference>
<dbReference type="Proteomes" id="UP000182836">
    <property type="component" value="Unassembled WGS sequence"/>
</dbReference>
<dbReference type="GO" id="GO:0005524">
    <property type="term" value="F:ATP binding"/>
    <property type="evidence" value="ECO:0007669"/>
    <property type="project" value="UniProtKB-KW"/>
</dbReference>
<keyword evidence="3" id="KW-0805">Transcription regulation</keyword>
<dbReference type="SMART" id="SM00382">
    <property type="entry name" value="AAA"/>
    <property type="match status" value="1"/>
</dbReference>
<dbReference type="PROSITE" id="PS00676">
    <property type="entry name" value="SIGMA54_INTERACT_2"/>
    <property type="match status" value="1"/>
</dbReference>
<dbReference type="InterPro" id="IPR000014">
    <property type="entry name" value="PAS"/>
</dbReference>
<dbReference type="Pfam" id="PF00158">
    <property type="entry name" value="Sigma54_activat"/>
    <property type="match status" value="1"/>
</dbReference>
<dbReference type="SMART" id="SM00091">
    <property type="entry name" value="PAS"/>
    <property type="match status" value="1"/>
</dbReference>
<reference evidence="8 10" key="1">
    <citation type="submission" date="2015-07" db="EMBL/GenBank/DDBJ databases">
        <title>Fjat-14205 dsm 2895.</title>
        <authorList>
            <person name="Liu B."/>
            <person name="Wang J."/>
            <person name="Zhu Y."/>
            <person name="Liu G."/>
            <person name="Chen Q."/>
            <person name="Chen Z."/>
            <person name="Lan J."/>
            <person name="Che J."/>
            <person name="Ge C."/>
            <person name="Shi H."/>
            <person name="Pan Z."/>
            <person name="Liu X."/>
        </authorList>
    </citation>
    <scope>NUCLEOTIDE SEQUENCE [LARGE SCALE GENOMIC DNA]</scope>
    <source>
        <strain evidence="8 10">DSM 2895</strain>
    </source>
</reference>
<sequence length="600" mass="67306">MTRLLGIQPMVQLVADAISAALKVETEIVDEEMTVVAGTGKYREKINQKEEGGIREEGYLYGRVLMHNRWYVVENARQDPKYDPSVQNGNTEEFAEICCPIRQQGQAIGVIGLIAFTPEQRHQLMSNQENMLTFLFRMAELIESKISEMQAIHQLELATQNLETLIESVHEGILSIDPAGRITHCNRTAERLINRDKKQLIGQPLDSVWPGSPMLEVLTTGQGYQEKEEMYSSSSSHMHFIVNATPVTLNGRLMSVVASFRRMSDARRLAYSLTGGDAASSFAGIKGESDVIQVIKRQAAQVAQSHSSILITGESGTGKGLFAMAIHSHSPRNEGPFITVNCGAIPETLLESELFGYTRGAFTGANREGKAGKFELANGGTIFLDEIGDIPLHLQVKLLHVLQYKQVQRVGSEKSTPIDIRVIAATNRNLEQMVEDGEFRSDLYFRLNVIPLYIPPLRERKEDIPVLMQYFLHKHANLLGRNIVGYSPEAQELFQHYPWPGNVRELENAVEYAVNMETQPVIGKESVPQRVLPAETIECRSFSLKERIAQFERTVLEGMLKQYGTSVQAKRRIAEELDISLATLYRKLEETVFLKNEKSS</sequence>
<dbReference type="SUPFAM" id="SSF52540">
    <property type="entry name" value="P-loop containing nucleoside triphosphate hydrolases"/>
    <property type="match status" value="1"/>
</dbReference>